<dbReference type="Proteomes" id="UP000220828">
    <property type="component" value="Unassembled WGS sequence"/>
</dbReference>
<gene>
    <name evidence="1" type="ORF">B0A77_13465</name>
</gene>
<organism evidence="1 2">
    <name type="scientific">Flavobacterium branchiophilum</name>
    <dbReference type="NCBI Taxonomy" id="55197"/>
    <lineage>
        <taxon>Bacteria</taxon>
        <taxon>Pseudomonadati</taxon>
        <taxon>Bacteroidota</taxon>
        <taxon>Flavobacteriia</taxon>
        <taxon>Flavobacteriales</taxon>
        <taxon>Flavobacteriaceae</taxon>
        <taxon>Flavobacterium</taxon>
    </lineage>
</organism>
<dbReference type="OrthoDB" id="2623622at2"/>
<name>A0A2H3K922_9FLAO</name>
<evidence type="ECO:0000313" key="1">
    <source>
        <dbReference type="EMBL" id="PDS22440.1"/>
    </source>
</evidence>
<sequence length="120" mass="13901">MKKNIKLITLIFGTVILLCICLRGQFTHEKFNSKKWKNADQNLEENWSIRWDMMNSLRNEKELIGKSYEEIIKILGKPDNESKTELYYSLGYTGNGINTGNLKIEINTEKKVTNIKVSEG</sequence>
<dbReference type="RefSeq" id="WP_097554769.1">
    <property type="nucleotide sequence ID" value="NZ_PCMW01000091.1"/>
</dbReference>
<dbReference type="EMBL" id="PCMW01000091">
    <property type="protein sequence ID" value="PDS22440.1"/>
    <property type="molecule type" value="Genomic_DNA"/>
</dbReference>
<reference evidence="1 2" key="1">
    <citation type="submission" date="2017-09" db="EMBL/GenBank/DDBJ databases">
        <title>Whole genomes of Flavobacteriaceae.</title>
        <authorList>
            <person name="Stine C."/>
            <person name="Li C."/>
            <person name="Tadesse D."/>
        </authorList>
    </citation>
    <scope>NUCLEOTIDE SEQUENCE [LARGE SCALE GENOMIC DNA]</scope>
    <source>
        <strain evidence="1 2">ATCC 35036</strain>
    </source>
</reference>
<accession>A0A2H3K922</accession>
<protein>
    <submittedName>
        <fullName evidence="1">Uncharacterized protein</fullName>
    </submittedName>
</protein>
<dbReference type="AlphaFoldDB" id="A0A2H3K922"/>
<comment type="caution">
    <text evidence="1">The sequence shown here is derived from an EMBL/GenBank/DDBJ whole genome shotgun (WGS) entry which is preliminary data.</text>
</comment>
<evidence type="ECO:0000313" key="2">
    <source>
        <dbReference type="Proteomes" id="UP000220828"/>
    </source>
</evidence>
<proteinExistence type="predicted"/>